<keyword evidence="4" id="KW-1185">Reference proteome</keyword>
<dbReference type="OrthoDB" id="3701787at2"/>
<evidence type="ECO:0000256" key="1">
    <source>
        <dbReference type="SAM" id="MobiDB-lite"/>
    </source>
</evidence>
<comment type="caution">
    <text evidence="3">The sequence shown here is derived from an EMBL/GenBank/DDBJ whole genome shotgun (WGS) entry which is preliminary data.</text>
</comment>
<accession>A0A2N8TXF8</accession>
<evidence type="ECO:0000313" key="3">
    <source>
        <dbReference type="EMBL" id="PNG23660.1"/>
    </source>
</evidence>
<dbReference type="SUPFAM" id="SSF110849">
    <property type="entry name" value="ParB/Sulfiredoxin"/>
    <property type="match status" value="1"/>
</dbReference>
<protein>
    <submittedName>
        <fullName evidence="3">Chromosome partitioning protein ParB</fullName>
    </submittedName>
</protein>
<evidence type="ECO:0000259" key="2">
    <source>
        <dbReference type="SMART" id="SM00470"/>
    </source>
</evidence>
<feature type="region of interest" description="Disordered" evidence="1">
    <location>
        <begin position="228"/>
        <end position="252"/>
    </location>
</feature>
<dbReference type="EMBL" id="POUC01000010">
    <property type="protein sequence ID" value="PNG23660.1"/>
    <property type="molecule type" value="Genomic_DNA"/>
</dbReference>
<dbReference type="Gene3D" id="3.90.1530.10">
    <property type="entry name" value="Conserved hypothetical protein from pyrococcus furiosus pfu- 392566-001, ParB domain"/>
    <property type="match status" value="1"/>
</dbReference>
<gene>
    <name evidence="3" type="ORF">C1J00_02695</name>
</gene>
<dbReference type="Proteomes" id="UP000235943">
    <property type="component" value="Unassembled WGS sequence"/>
</dbReference>
<proteinExistence type="predicted"/>
<name>A0A2N8TXF8_9ACTN</name>
<organism evidence="3 4">
    <name type="scientific">Streptomyces cahuitamycinicus</name>
    <dbReference type="NCBI Taxonomy" id="2070367"/>
    <lineage>
        <taxon>Bacteria</taxon>
        <taxon>Bacillati</taxon>
        <taxon>Actinomycetota</taxon>
        <taxon>Actinomycetes</taxon>
        <taxon>Kitasatosporales</taxon>
        <taxon>Streptomycetaceae</taxon>
        <taxon>Streptomyces</taxon>
    </lineage>
</organism>
<dbReference type="InterPro" id="IPR003115">
    <property type="entry name" value="ParB_N"/>
</dbReference>
<dbReference type="AlphaFoldDB" id="A0A2N8TXF8"/>
<reference evidence="3 4" key="1">
    <citation type="submission" date="2018-01" db="EMBL/GenBank/DDBJ databases">
        <title>Draft genome sequence of Streptomyces sp. 13K301.</title>
        <authorList>
            <person name="Sahin N."/>
            <person name="Saygin H."/>
            <person name="Ay H."/>
        </authorList>
    </citation>
    <scope>NUCLEOTIDE SEQUENCE [LARGE SCALE GENOMIC DNA]</scope>
    <source>
        <strain evidence="3 4">13K301</strain>
    </source>
</reference>
<sequence length="319" mass="35154">MSDVVVTPPETVPIAVLKPADSPRAQRHDDGHVRELAECPNDFDPILVHRPTMRVIDGMHRLAAALLRGRQEIRVRYFEGSEADAYVLSVQLNVRHGLPLSRAERRLAAVRILASHPHWSDRAIAGRTGLSDKTVGRLRRCSSAEIPHVDRRVGRDGSVRPLSSAEGRLLVASLLAADPGTSLRELARRSELSLATVRDVRERLNRGQDPVPKRQREVVLPVAAVPRIPRRPSKPDTRRAPGAPALRNLARDPALKASESGRLLLRALFTTEFTPAQWQRIVEALPEHWAPVVRALAARRAAEWNALADALAGHSQSAA</sequence>
<dbReference type="InterPro" id="IPR036086">
    <property type="entry name" value="ParB/Sulfiredoxin_sf"/>
</dbReference>
<evidence type="ECO:0000313" key="4">
    <source>
        <dbReference type="Proteomes" id="UP000235943"/>
    </source>
</evidence>
<dbReference type="SMART" id="SM00470">
    <property type="entry name" value="ParB"/>
    <property type="match status" value="1"/>
</dbReference>
<feature type="domain" description="ParB-like N-terminal" evidence="2">
    <location>
        <begin position="10"/>
        <end position="94"/>
    </location>
</feature>